<proteinExistence type="predicted"/>
<dbReference type="eggNOG" id="KOG4842">
    <property type="taxonomic scope" value="Eukaryota"/>
</dbReference>
<dbReference type="VEuPathDB" id="FungiDB:GMDG_06932"/>
<dbReference type="InterPro" id="IPR013536">
    <property type="entry name" value="WLM_dom"/>
</dbReference>
<dbReference type="Proteomes" id="UP000077154">
    <property type="component" value="Unassembled WGS sequence"/>
</dbReference>
<feature type="region of interest" description="Disordered" evidence="1">
    <location>
        <begin position="347"/>
        <end position="379"/>
    </location>
</feature>
<evidence type="ECO:0000256" key="1">
    <source>
        <dbReference type="SAM" id="MobiDB-lite"/>
    </source>
</evidence>
<evidence type="ECO:0000313" key="3">
    <source>
        <dbReference type="EMBL" id="OAF57410.1"/>
    </source>
</evidence>
<feature type="domain" description="WLM" evidence="2">
    <location>
        <begin position="10"/>
        <end position="249"/>
    </location>
</feature>
<accession>A0A177A6V0</accession>
<evidence type="ECO:0000259" key="2">
    <source>
        <dbReference type="PROSITE" id="PS51397"/>
    </source>
</evidence>
<dbReference type="GeneID" id="36287932"/>
<dbReference type="PROSITE" id="PS51397">
    <property type="entry name" value="WLM"/>
    <property type="match status" value="1"/>
</dbReference>
<reference evidence="3" key="1">
    <citation type="submission" date="2016-03" db="EMBL/GenBank/DDBJ databases">
        <title>Updated assembly of Pseudogymnoascus destructans, the fungus causing white-nose syndrome of bats.</title>
        <authorList>
            <person name="Palmer J.M."/>
            <person name="Drees K.P."/>
            <person name="Foster J.T."/>
            <person name="Lindner D.L."/>
        </authorList>
    </citation>
    <scope>NUCLEOTIDE SEQUENCE [LARGE SCALE GENOMIC DNA]</scope>
    <source>
        <strain evidence="3">20631-21</strain>
    </source>
</reference>
<sequence>MPLGIERINARRQQPNEHINFIKPLDGPDKEFSEDFLERIAASCKPIMRSNHLAVMSLEEHKCNPEFLGRNFNAGEVIQLVLKAPSGHWLPFKFVQMVMMHELAHCKQMNHSKAFWKVKDQYSTELKALWQKGYTGDGMWSRGRTLLTGQYDQASLGSEETLPEHLCGGTFRSSGKRKRAAKPKLSYKERKERTIAKKFGVNGVGVALGADEETKAKLEKGKTTASNPRVAGSSRGRELRAMAALSRFTTTAENVSQTKAEDELVQSGSETESDWEAGLSGPEEAADSDGKKLHDGKGRTLIRVCDDEDPDEINVKDEMSELRKFGVAEDSKKTNKSLVPVMIEAATKPSMSHSEANEGTHRSPKLGQERRVKPSIGVSTETASRTPACPVCSAEHSVGSPTCMVCANVLDPKMVLDVWKCQSEVCRGGLYTNAGDYGVCGLCGEKPRDSARPCTVYFPEVL</sequence>
<dbReference type="EMBL" id="KV441400">
    <property type="protein sequence ID" value="OAF57410.1"/>
    <property type="molecule type" value="Genomic_DNA"/>
</dbReference>
<dbReference type="AlphaFoldDB" id="A0A177A6V0"/>
<name>A0A177A6V0_9PEZI</name>
<feature type="region of interest" description="Disordered" evidence="1">
    <location>
        <begin position="217"/>
        <end position="237"/>
    </location>
</feature>
<feature type="region of interest" description="Disordered" evidence="1">
    <location>
        <begin position="250"/>
        <end position="295"/>
    </location>
</feature>
<dbReference type="Gene3D" id="3.30.2010.10">
    <property type="entry name" value="Metalloproteases ('zincins'), catalytic domain"/>
    <property type="match status" value="1"/>
</dbReference>
<gene>
    <name evidence="3" type="ORF">VC83_04862</name>
</gene>
<organism evidence="3">
    <name type="scientific">Pseudogymnoascus destructans</name>
    <dbReference type="NCBI Taxonomy" id="655981"/>
    <lineage>
        <taxon>Eukaryota</taxon>
        <taxon>Fungi</taxon>
        <taxon>Dikarya</taxon>
        <taxon>Ascomycota</taxon>
        <taxon>Pezizomycotina</taxon>
        <taxon>Leotiomycetes</taxon>
        <taxon>Thelebolales</taxon>
        <taxon>Thelebolaceae</taxon>
        <taxon>Pseudogymnoascus</taxon>
    </lineage>
</organism>
<dbReference type="GO" id="GO:0008237">
    <property type="term" value="F:metallopeptidase activity"/>
    <property type="evidence" value="ECO:0007669"/>
    <property type="project" value="TreeGrafter"/>
</dbReference>
<dbReference type="PANTHER" id="PTHR46622">
    <property type="entry name" value="DNA-DEPENDENT METALLOPROTEASE WSS1"/>
    <property type="match status" value="1"/>
</dbReference>
<dbReference type="OrthoDB" id="447842at2759"/>
<protein>
    <recommendedName>
        <fullName evidence="2">WLM domain-containing protein</fullName>
    </recommendedName>
</protein>
<dbReference type="GO" id="GO:0006281">
    <property type="term" value="P:DNA repair"/>
    <property type="evidence" value="ECO:0007669"/>
    <property type="project" value="TreeGrafter"/>
</dbReference>
<feature type="compositionally biased region" description="Basic and acidic residues" evidence="1">
    <location>
        <begin position="355"/>
        <end position="372"/>
    </location>
</feature>
<dbReference type="RefSeq" id="XP_024322700.1">
    <property type="nucleotide sequence ID" value="XM_024468490.1"/>
</dbReference>
<dbReference type="InterPro" id="IPR053000">
    <property type="entry name" value="WSS1-like_metalloprotease"/>
</dbReference>
<dbReference type="GO" id="GO:0005634">
    <property type="term" value="C:nucleus"/>
    <property type="evidence" value="ECO:0007669"/>
    <property type="project" value="TreeGrafter"/>
</dbReference>
<dbReference type="Pfam" id="PF08325">
    <property type="entry name" value="WLM"/>
    <property type="match status" value="1"/>
</dbReference>
<dbReference type="PANTHER" id="PTHR46622:SF1">
    <property type="entry name" value="DNA-DEPENDENT METALLOPROTEASE WSS1"/>
    <property type="match status" value="1"/>
</dbReference>